<name>A0A139AS52_GONPJ</name>
<evidence type="ECO:0000313" key="4">
    <source>
        <dbReference type="Proteomes" id="UP000070544"/>
    </source>
</evidence>
<dbReference type="AlphaFoldDB" id="A0A139AS52"/>
<dbReference type="PANTHER" id="PTHR21024">
    <property type="entry name" value="GROWTH HORMONE-INDUCIBLE SOLUBLE PROTEIN-RELATED"/>
    <property type="match status" value="1"/>
</dbReference>
<dbReference type="PANTHER" id="PTHR21024:SF0">
    <property type="entry name" value="ELECTRON TRANSFER FLAVOPROTEIN REGULATORY FACTOR 1"/>
    <property type="match status" value="1"/>
</dbReference>
<dbReference type="InterPro" id="IPR045296">
    <property type="entry name" value="Complex1_LYR_ETFRF1_LYRM5"/>
</dbReference>
<dbReference type="CDD" id="cd20265">
    <property type="entry name" value="Complex1_LYR_ETFRF1_LYRM5"/>
    <property type="match status" value="1"/>
</dbReference>
<dbReference type="STRING" id="1344416.A0A139AS52"/>
<comment type="similarity">
    <text evidence="1">Belongs to the complex I LYR family.</text>
</comment>
<evidence type="ECO:0000313" key="3">
    <source>
        <dbReference type="EMBL" id="KXS19581.1"/>
    </source>
</evidence>
<evidence type="ECO:0000259" key="2">
    <source>
        <dbReference type="Pfam" id="PF05347"/>
    </source>
</evidence>
<dbReference type="InterPro" id="IPR052000">
    <property type="entry name" value="ETFRF1"/>
</dbReference>
<dbReference type="GO" id="GO:0005739">
    <property type="term" value="C:mitochondrion"/>
    <property type="evidence" value="ECO:0007669"/>
    <property type="project" value="TreeGrafter"/>
</dbReference>
<dbReference type="GO" id="GO:0090324">
    <property type="term" value="P:negative regulation of oxidative phosphorylation"/>
    <property type="evidence" value="ECO:0007669"/>
    <property type="project" value="InterPro"/>
</dbReference>
<accession>A0A139AS52</accession>
<dbReference type="OrthoDB" id="10258445at2759"/>
<organism evidence="3 4">
    <name type="scientific">Gonapodya prolifera (strain JEL478)</name>
    <name type="common">Monoblepharis prolifera</name>
    <dbReference type="NCBI Taxonomy" id="1344416"/>
    <lineage>
        <taxon>Eukaryota</taxon>
        <taxon>Fungi</taxon>
        <taxon>Fungi incertae sedis</taxon>
        <taxon>Chytridiomycota</taxon>
        <taxon>Chytridiomycota incertae sedis</taxon>
        <taxon>Monoblepharidomycetes</taxon>
        <taxon>Monoblepharidales</taxon>
        <taxon>Gonapodyaceae</taxon>
        <taxon>Gonapodya</taxon>
    </lineage>
</organism>
<reference evidence="3 4" key="1">
    <citation type="journal article" date="2015" name="Genome Biol. Evol.">
        <title>Phylogenomic analyses indicate that early fungi evolved digesting cell walls of algal ancestors of land plants.</title>
        <authorList>
            <person name="Chang Y."/>
            <person name="Wang S."/>
            <person name="Sekimoto S."/>
            <person name="Aerts A.L."/>
            <person name="Choi C."/>
            <person name="Clum A."/>
            <person name="LaButti K.M."/>
            <person name="Lindquist E.A."/>
            <person name="Yee Ngan C."/>
            <person name="Ohm R.A."/>
            <person name="Salamov A.A."/>
            <person name="Grigoriev I.V."/>
            <person name="Spatafora J.W."/>
            <person name="Berbee M.L."/>
        </authorList>
    </citation>
    <scope>NUCLEOTIDE SEQUENCE [LARGE SCALE GENOMIC DNA]</scope>
    <source>
        <strain evidence="3 4">JEL478</strain>
    </source>
</reference>
<dbReference type="Proteomes" id="UP000070544">
    <property type="component" value="Unassembled WGS sequence"/>
</dbReference>
<dbReference type="Pfam" id="PF05347">
    <property type="entry name" value="Complex1_LYR"/>
    <property type="match status" value="1"/>
</dbReference>
<evidence type="ECO:0000256" key="1">
    <source>
        <dbReference type="ARBA" id="ARBA00009508"/>
    </source>
</evidence>
<gene>
    <name evidence="3" type="ORF">M427DRAFT_132068</name>
</gene>
<dbReference type="GO" id="GO:0022904">
    <property type="term" value="P:respiratory electron transport chain"/>
    <property type="evidence" value="ECO:0007669"/>
    <property type="project" value="TreeGrafter"/>
</dbReference>
<keyword evidence="4" id="KW-1185">Reference proteome</keyword>
<sequence length="161" mass="18734">MLSLASLISPRVCALVPLEVIPTLHFQRYSSSDAEHPKHPSTRITPLKPIASIPAPLRREVRQLYKTFLYLSNDYPDPPGPQWLRNVAKRMIMKNRDLRDEGEIRKALDRGNYVVKEIEALYQLKKYRHLKKAYYDEAEIITRAQQRVEHVVDASVSQNQQ</sequence>
<dbReference type="EMBL" id="KQ965738">
    <property type="protein sequence ID" value="KXS19581.1"/>
    <property type="molecule type" value="Genomic_DNA"/>
</dbReference>
<dbReference type="InterPro" id="IPR008011">
    <property type="entry name" value="Complex1_LYR_dom"/>
</dbReference>
<feature type="domain" description="Complex 1 LYR protein" evidence="2">
    <location>
        <begin position="59"/>
        <end position="112"/>
    </location>
</feature>
<protein>
    <recommendedName>
        <fullName evidence="2">Complex 1 LYR protein domain-containing protein</fullName>
    </recommendedName>
</protein>
<proteinExistence type="inferred from homology"/>